<gene>
    <name evidence="1" type="ORF">BDY19DRAFT_1025926</name>
</gene>
<evidence type="ECO:0000313" key="1">
    <source>
        <dbReference type="EMBL" id="KAI0084471.1"/>
    </source>
</evidence>
<comment type="caution">
    <text evidence="1">The sequence shown here is derived from an EMBL/GenBank/DDBJ whole genome shotgun (WGS) entry which is preliminary data.</text>
</comment>
<sequence>MPGGYHIRINLTNPTLTQVPPESSSFKQTSISPLSHNSTLAFTPTSLFESLPAHPRKQTARRYTIHHHSQFAPEEEASRAGKGSDSNTPPTHCDQKDYRFGPLRIDWVDFDTMDLDSAKKGAVGKEKETAKRGGPAIASFSTTTRSKSGTANLPEGIVHIYRELPHQTYSSVVSTSHPPILPPIAQSGGNDKKKAESDGVLMAVLAVPSWMTPADFLAFVAPAAEGMAHLRMIRDSTPNRSMVVVKFRNASDAAEFAEAYNGKQFNSMESEICHVVRVLSVEIETDDNVSQAIARIGEAESDTYELPTCPVCLERMDSAVTGLVTVPCSHTFHCTCLSKWGDSRCPVCRYSQTLMSSHPTSANTSRSNVPIPFTSPTSTSYCSACPPPSPSSLSSSASSSNLWICLICGNIGCGRYRRAHAHAHYEQTTHLYALELETQRVWDYAGDGYVHRLIQNKADGKLVELPSAASSMTMGGSNRDINGGGGGPSAADALSAEKIEAIGIEYSYLLTSQLDSQRAYYETQTNELKIQVDELKEIVGKLGEEVEAKMVRMKEQEEARRKVEEERVGEIERARVKAEKRAEKFVEVARALEKELKAERAQSEGLLKNLTAAKAKAEKAEEVKESLRAKVTELEEQVRDVMFFVEARDKIEQGEGVVGEAAATNGKKKKGKKG</sequence>
<reference evidence="1" key="1">
    <citation type="journal article" date="2021" name="Environ. Microbiol.">
        <title>Gene family expansions and transcriptome signatures uncover fungal adaptations to wood decay.</title>
        <authorList>
            <person name="Hage H."/>
            <person name="Miyauchi S."/>
            <person name="Viragh M."/>
            <person name="Drula E."/>
            <person name="Min B."/>
            <person name="Chaduli D."/>
            <person name="Navarro D."/>
            <person name="Favel A."/>
            <person name="Norest M."/>
            <person name="Lesage-Meessen L."/>
            <person name="Balint B."/>
            <person name="Merenyi Z."/>
            <person name="de Eugenio L."/>
            <person name="Morin E."/>
            <person name="Martinez A.T."/>
            <person name="Baldrian P."/>
            <person name="Stursova M."/>
            <person name="Martinez M.J."/>
            <person name="Novotny C."/>
            <person name="Magnuson J.K."/>
            <person name="Spatafora J.W."/>
            <person name="Maurice S."/>
            <person name="Pangilinan J."/>
            <person name="Andreopoulos W."/>
            <person name="LaButti K."/>
            <person name="Hundley H."/>
            <person name="Na H."/>
            <person name="Kuo A."/>
            <person name="Barry K."/>
            <person name="Lipzen A."/>
            <person name="Henrissat B."/>
            <person name="Riley R."/>
            <person name="Ahrendt S."/>
            <person name="Nagy L.G."/>
            <person name="Grigoriev I.V."/>
            <person name="Martin F."/>
            <person name="Rosso M.N."/>
        </authorList>
    </citation>
    <scope>NUCLEOTIDE SEQUENCE</scope>
    <source>
        <strain evidence="1">CBS 384.51</strain>
    </source>
</reference>
<keyword evidence="2" id="KW-1185">Reference proteome</keyword>
<protein>
    <submittedName>
        <fullName evidence="1">BRCA1-associated protein 2-domain-containing protein</fullName>
    </submittedName>
</protein>
<dbReference type="EMBL" id="MU274942">
    <property type="protein sequence ID" value="KAI0084471.1"/>
    <property type="molecule type" value="Genomic_DNA"/>
</dbReference>
<accession>A0ACB8TQY2</accession>
<name>A0ACB8TQY2_9APHY</name>
<dbReference type="Proteomes" id="UP001055072">
    <property type="component" value="Unassembled WGS sequence"/>
</dbReference>
<proteinExistence type="predicted"/>
<evidence type="ECO:0000313" key="2">
    <source>
        <dbReference type="Proteomes" id="UP001055072"/>
    </source>
</evidence>
<organism evidence="1 2">
    <name type="scientific">Irpex rosettiformis</name>
    <dbReference type="NCBI Taxonomy" id="378272"/>
    <lineage>
        <taxon>Eukaryota</taxon>
        <taxon>Fungi</taxon>
        <taxon>Dikarya</taxon>
        <taxon>Basidiomycota</taxon>
        <taxon>Agaricomycotina</taxon>
        <taxon>Agaricomycetes</taxon>
        <taxon>Polyporales</taxon>
        <taxon>Irpicaceae</taxon>
        <taxon>Irpex</taxon>
    </lineage>
</organism>